<accession>A0A1H1A187</accession>
<dbReference type="STRING" id="1079994.SAMN04488565_2245"/>
<sequence length="314" mass="33035">MTDIATHTHSTAGSEPDPGFPGDSPRSSTGSRTSAEHTWARRLARTLFGQPTLTASWLWIVLVVLAAVAPQVFTDFDPLAQDAYSRFLPPSLEHLFGTDDYGRDQFARTVYGTVESLQAAVVAVLIGLLFGSLIGLIGGALRGVVDTVLMRVIDVMLAVPSLIIALAIVTALGRGTLNIAIAIGITSVATFARLMRSEVLRVRGLPYVEAAAFAGHGALYRLFRHIVPNASGSVLAAATLEIGTAILGVAALSFLGFGAPPPTPEWGALVAAGRSFLTGQWWLSTLPGFVIVASVLAVYRIGRSMNQGRTSVVA</sequence>
<keyword evidence="2 7" id="KW-0813">Transport</keyword>
<keyword evidence="6 7" id="KW-0472">Membrane</keyword>
<feature type="domain" description="ABC transmembrane type-1" evidence="9">
    <location>
        <begin position="113"/>
        <end position="302"/>
    </location>
</feature>
<reference evidence="10 11" key="1">
    <citation type="submission" date="2016-10" db="EMBL/GenBank/DDBJ databases">
        <authorList>
            <person name="de Groot N.N."/>
        </authorList>
    </citation>
    <scope>NUCLEOTIDE SEQUENCE [LARGE SCALE GENOMIC DNA]</scope>
    <source>
        <strain evidence="10 11">DSM 22788</strain>
    </source>
</reference>
<evidence type="ECO:0000259" key="9">
    <source>
        <dbReference type="PROSITE" id="PS50928"/>
    </source>
</evidence>
<feature type="transmembrane region" description="Helical" evidence="7">
    <location>
        <begin position="175"/>
        <end position="195"/>
    </location>
</feature>
<dbReference type="PANTHER" id="PTHR43386">
    <property type="entry name" value="OLIGOPEPTIDE TRANSPORT SYSTEM PERMEASE PROTEIN APPC"/>
    <property type="match status" value="1"/>
</dbReference>
<proteinExistence type="inferred from homology"/>
<name>A0A1H1A187_9MICO</name>
<evidence type="ECO:0000313" key="11">
    <source>
        <dbReference type="Proteomes" id="UP000182690"/>
    </source>
</evidence>
<gene>
    <name evidence="10" type="ORF">SAMN04488565_2245</name>
</gene>
<dbReference type="InterPro" id="IPR000515">
    <property type="entry name" value="MetI-like"/>
</dbReference>
<evidence type="ECO:0000256" key="3">
    <source>
        <dbReference type="ARBA" id="ARBA00022475"/>
    </source>
</evidence>
<dbReference type="CDD" id="cd06261">
    <property type="entry name" value="TM_PBP2"/>
    <property type="match status" value="1"/>
</dbReference>
<evidence type="ECO:0000256" key="1">
    <source>
        <dbReference type="ARBA" id="ARBA00004651"/>
    </source>
</evidence>
<keyword evidence="4 7" id="KW-0812">Transmembrane</keyword>
<dbReference type="Pfam" id="PF00528">
    <property type="entry name" value="BPD_transp_1"/>
    <property type="match status" value="1"/>
</dbReference>
<evidence type="ECO:0000256" key="8">
    <source>
        <dbReference type="SAM" id="MobiDB-lite"/>
    </source>
</evidence>
<evidence type="ECO:0000313" key="10">
    <source>
        <dbReference type="EMBL" id="SDQ33380.1"/>
    </source>
</evidence>
<dbReference type="InterPro" id="IPR035906">
    <property type="entry name" value="MetI-like_sf"/>
</dbReference>
<evidence type="ECO:0000256" key="6">
    <source>
        <dbReference type="ARBA" id="ARBA00023136"/>
    </source>
</evidence>
<feature type="transmembrane region" description="Helical" evidence="7">
    <location>
        <begin position="279"/>
        <end position="299"/>
    </location>
</feature>
<dbReference type="PANTHER" id="PTHR43386:SF1">
    <property type="entry name" value="D,D-DIPEPTIDE TRANSPORT SYSTEM PERMEASE PROTEIN DDPC-RELATED"/>
    <property type="match status" value="1"/>
</dbReference>
<dbReference type="PROSITE" id="PS50928">
    <property type="entry name" value="ABC_TM1"/>
    <property type="match status" value="1"/>
</dbReference>
<feature type="region of interest" description="Disordered" evidence="8">
    <location>
        <begin position="1"/>
        <end position="35"/>
    </location>
</feature>
<dbReference type="OrthoDB" id="9812701at2"/>
<keyword evidence="3" id="KW-1003">Cell membrane</keyword>
<keyword evidence="5 7" id="KW-1133">Transmembrane helix</keyword>
<feature type="transmembrane region" description="Helical" evidence="7">
    <location>
        <begin position="234"/>
        <end position="259"/>
    </location>
</feature>
<evidence type="ECO:0000256" key="5">
    <source>
        <dbReference type="ARBA" id="ARBA00022989"/>
    </source>
</evidence>
<feature type="transmembrane region" description="Helical" evidence="7">
    <location>
        <begin position="47"/>
        <end position="69"/>
    </location>
</feature>
<dbReference type="Proteomes" id="UP000182690">
    <property type="component" value="Unassembled WGS sequence"/>
</dbReference>
<feature type="transmembrane region" description="Helical" evidence="7">
    <location>
        <begin position="148"/>
        <end position="169"/>
    </location>
</feature>
<dbReference type="GO" id="GO:0005886">
    <property type="term" value="C:plasma membrane"/>
    <property type="evidence" value="ECO:0007669"/>
    <property type="project" value="UniProtKB-SubCell"/>
</dbReference>
<dbReference type="Gene3D" id="1.10.3720.10">
    <property type="entry name" value="MetI-like"/>
    <property type="match status" value="1"/>
</dbReference>
<comment type="similarity">
    <text evidence="7">Belongs to the binding-protein-dependent transport system permease family.</text>
</comment>
<dbReference type="InterPro" id="IPR050366">
    <property type="entry name" value="BP-dependent_transpt_permease"/>
</dbReference>
<dbReference type="AlphaFoldDB" id="A0A1H1A187"/>
<dbReference type="SUPFAM" id="SSF161098">
    <property type="entry name" value="MetI-like"/>
    <property type="match status" value="1"/>
</dbReference>
<comment type="subcellular location">
    <subcellularLocation>
        <location evidence="1 7">Cell membrane</location>
        <topology evidence="1 7">Multi-pass membrane protein</topology>
    </subcellularLocation>
</comment>
<dbReference type="GO" id="GO:0055085">
    <property type="term" value="P:transmembrane transport"/>
    <property type="evidence" value="ECO:0007669"/>
    <property type="project" value="InterPro"/>
</dbReference>
<feature type="compositionally biased region" description="Polar residues" evidence="8">
    <location>
        <begin position="1"/>
        <end position="13"/>
    </location>
</feature>
<protein>
    <submittedName>
        <fullName evidence="10">Peptide/nickel transport system permease protein</fullName>
    </submittedName>
</protein>
<dbReference type="eggNOG" id="COG1173">
    <property type="taxonomic scope" value="Bacteria"/>
</dbReference>
<dbReference type="RefSeq" id="WP_010157027.1">
    <property type="nucleotide sequence ID" value="NZ_FNKB01000001.1"/>
</dbReference>
<organism evidence="10 11">
    <name type="scientific">Leucobacter chromiiresistens</name>
    <dbReference type="NCBI Taxonomy" id="1079994"/>
    <lineage>
        <taxon>Bacteria</taxon>
        <taxon>Bacillati</taxon>
        <taxon>Actinomycetota</taxon>
        <taxon>Actinomycetes</taxon>
        <taxon>Micrococcales</taxon>
        <taxon>Microbacteriaceae</taxon>
        <taxon>Leucobacter</taxon>
    </lineage>
</organism>
<feature type="transmembrane region" description="Helical" evidence="7">
    <location>
        <begin position="119"/>
        <end position="141"/>
    </location>
</feature>
<evidence type="ECO:0000256" key="4">
    <source>
        <dbReference type="ARBA" id="ARBA00022692"/>
    </source>
</evidence>
<evidence type="ECO:0000256" key="7">
    <source>
        <dbReference type="RuleBase" id="RU363032"/>
    </source>
</evidence>
<dbReference type="EMBL" id="FNKB01000001">
    <property type="protein sequence ID" value="SDQ33380.1"/>
    <property type="molecule type" value="Genomic_DNA"/>
</dbReference>
<evidence type="ECO:0000256" key="2">
    <source>
        <dbReference type="ARBA" id="ARBA00022448"/>
    </source>
</evidence>